<organism evidence="2 3">
    <name type="scientific">Flavobacterium okayamense</name>
    <dbReference type="NCBI Taxonomy" id="2830782"/>
    <lineage>
        <taxon>Bacteria</taxon>
        <taxon>Pseudomonadati</taxon>
        <taxon>Bacteroidota</taxon>
        <taxon>Flavobacteriia</taxon>
        <taxon>Flavobacteriales</taxon>
        <taxon>Flavobacteriaceae</taxon>
        <taxon>Flavobacterium</taxon>
    </lineage>
</organism>
<keyword evidence="3" id="KW-1185">Reference proteome</keyword>
<name>A0ABN6HYX3_9FLAO</name>
<accession>A0ABN6HYX3</accession>
<evidence type="ECO:0000313" key="3">
    <source>
        <dbReference type="Proteomes" id="UP000825258"/>
    </source>
</evidence>
<dbReference type="EMBL" id="AP024749">
    <property type="protein sequence ID" value="BCY29589.1"/>
    <property type="molecule type" value="Genomic_DNA"/>
</dbReference>
<dbReference type="RefSeq" id="WP_221258660.1">
    <property type="nucleotide sequence ID" value="NZ_AP024749.1"/>
</dbReference>
<feature type="transmembrane region" description="Helical" evidence="1">
    <location>
        <begin position="6"/>
        <end position="22"/>
    </location>
</feature>
<evidence type="ECO:0000313" key="2">
    <source>
        <dbReference type="EMBL" id="BCY29589.1"/>
    </source>
</evidence>
<keyword evidence="1" id="KW-0472">Membrane</keyword>
<dbReference type="Proteomes" id="UP000825258">
    <property type="component" value="Chromosome"/>
</dbReference>
<sequence>MKYLKIISVITFIVALFYLAFYKTDKINIEGNWDPEEIVLNNKKVFPNSIIDSIFKDISREQISISDWTDSIYLHQEKISAHFSIRKENNKKIISLSSNERALNGDFELKVDTIYFDDKSYQIKVEILSESTYLKFYKNLHILPWKPQIPRKGLP</sequence>
<evidence type="ECO:0000256" key="1">
    <source>
        <dbReference type="SAM" id="Phobius"/>
    </source>
</evidence>
<proteinExistence type="predicted"/>
<keyword evidence="1" id="KW-1133">Transmembrane helix</keyword>
<keyword evidence="1" id="KW-0812">Transmembrane</keyword>
<reference evidence="2 3" key="1">
    <citation type="submission" date="2021-06" db="EMBL/GenBank/DDBJ databases">
        <title>Whole genome sequences of Flavobacterium sp. KK2020170 and assembly.</title>
        <authorList>
            <person name="Kitahara K."/>
            <person name="Miyoshi S."/>
            <person name="Uesaka K."/>
        </authorList>
    </citation>
    <scope>NUCLEOTIDE SEQUENCE [LARGE SCALE GENOMIC DNA]</scope>
    <source>
        <strain evidence="2 3">KK2020170</strain>
    </source>
</reference>
<gene>
    <name evidence="2" type="ORF">KK2020170_24570</name>
</gene>
<protein>
    <submittedName>
        <fullName evidence="2">Uncharacterized protein</fullName>
    </submittedName>
</protein>